<comment type="caution">
    <text evidence="1">The sequence shown here is derived from an EMBL/GenBank/DDBJ whole genome shotgun (WGS) entry which is preliminary data.</text>
</comment>
<sequence>MKFYIFRHAETYFSKFDIHYGESVESAEIIPEGIPVTERLAKYLAGEDIDAYYTSPFKRCTQTAEIIEKITKMKFIKDARIGEEMINYGKETFNGVIDRVKDFLDQIKTKNFQRIAICSHGWPIAALVALITKGKAARNDFDDFPACGILIEIENGIVSKKDFN</sequence>
<name>A0A0G0M2D7_9BACT</name>
<evidence type="ECO:0008006" key="3">
    <source>
        <dbReference type="Google" id="ProtNLM"/>
    </source>
</evidence>
<dbReference type="PANTHER" id="PTHR48100:SF1">
    <property type="entry name" value="HISTIDINE PHOSPHATASE FAMILY PROTEIN-RELATED"/>
    <property type="match status" value="1"/>
</dbReference>
<dbReference type="AlphaFoldDB" id="A0A0G0M2D7"/>
<dbReference type="PANTHER" id="PTHR48100">
    <property type="entry name" value="BROAD-SPECIFICITY PHOSPHATASE YOR283W-RELATED"/>
    <property type="match status" value="1"/>
</dbReference>
<dbReference type="STRING" id="1618573.UT19_C0001G0017"/>
<proteinExistence type="predicted"/>
<dbReference type="SMART" id="SM00855">
    <property type="entry name" value="PGAM"/>
    <property type="match status" value="1"/>
</dbReference>
<protein>
    <recommendedName>
        <fullName evidence="3">Phosphoglycerate mutase</fullName>
    </recommendedName>
</protein>
<evidence type="ECO:0000313" key="2">
    <source>
        <dbReference type="Proteomes" id="UP000034932"/>
    </source>
</evidence>
<dbReference type="InterPro" id="IPR050275">
    <property type="entry name" value="PGM_Phosphatase"/>
</dbReference>
<dbReference type="SUPFAM" id="SSF53254">
    <property type="entry name" value="Phosphoglycerate mutase-like"/>
    <property type="match status" value="1"/>
</dbReference>
<evidence type="ECO:0000313" key="1">
    <source>
        <dbReference type="EMBL" id="KKQ94485.1"/>
    </source>
</evidence>
<gene>
    <name evidence="1" type="ORF">UT19_C0001G0017</name>
</gene>
<dbReference type="InterPro" id="IPR013078">
    <property type="entry name" value="His_Pase_superF_clade-1"/>
</dbReference>
<dbReference type="EMBL" id="LBVW01000001">
    <property type="protein sequence ID" value="KKQ94485.1"/>
    <property type="molecule type" value="Genomic_DNA"/>
</dbReference>
<dbReference type="Proteomes" id="UP000034932">
    <property type="component" value="Unassembled WGS sequence"/>
</dbReference>
<dbReference type="CDD" id="cd07067">
    <property type="entry name" value="HP_PGM_like"/>
    <property type="match status" value="1"/>
</dbReference>
<dbReference type="GO" id="GO:0005737">
    <property type="term" value="C:cytoplasm"/>
    <property type="evidence" value="ECO:0007669"/>
    <property type="project" value="TreeGrafter"/>
</dbReference>
<dbReference type="GO" id="GO:0016791">
    <property type="term" value="F:phosphatase activity"/>
    <property type="evidence" value="ECO:0007669"/>
    <property type="project" value="TreeGrafter"/>
</dbReference>
<dbReference type="Gene3D" id="3.40.50.1240">
    <property type="entry name" value="Phosphoglycerate mutase-like"/>
    <property type="match status" value="2"/>
</dbReference>
<dbReference type="Pfam" id="PF00300">
    <property type="entry name" value="His_Phos_1"/>
    <property type="match status" value="2"/>
</dbReference>
<organism evidence="1 2">
    <name type="scientific">Candidatus Woesebacteria bacterium GW2011_GWB1_39_10b</name>
    <dbReference type="NCBI Taxonomy" id="1618573"/>
    <lineage>
        <taxon>Bacteria</taxon>
        <taxon>Candidatus Woeseibacteriota</taxon>
    </lineage>
</organism>
<reference evidence="1 2" key="1">
    <citation type="journal article" date="2015" name="Nature">
        <title>rRNA introns, odd ribosomes, and small enigmatic genomes across a large radiation of phyla.</title>
        <authorList>
            <person name="Brown C.T."/>
            <person name="Hug L.A."/>
            <person name="Thomas B.C."/>
            <person name="Sharon I."/>
            <person name="Castelle C.J."/>
            <person name="Singh A."/>
            <person name="Wilkins M.J."/>
            <person name="Williams K.H."/>
            <person name="Banfield J.F."/>
        </authorList>
    </citation>
    <scope>NUCLEOTIDE SEQUENCE [LARGE SCALE GENOMIC DNA]</scope>
</reference>
<accession>A0A0G0M2D7</accession>
<dbReference type="InterPro" id="IPR029033">
    <property type="entry name" value="His_PPase_superfam"/>
</dbReference>